<evidence type="ECO:0000259" key="3">
    <source>
        <dbReference type="Pfam" id="PF01555"/>
    </source>
</evidence>
<dbReference type="PRINTS" id="PR00508">
    <property type="entry name" value="S21N4MTFRASE"/>
</dbReference>
<sequence length="508" mass="55856">MRPGCRPCCRPRQPHRTVRVSSSVCCTAMVPGWRAHGPQLMDALVAFGLSWIELSRHHPLQERNDAIMLFRPDAPIADVPAFVQTARRLAARLPLRWVCLVQRGGVDNADAIAQYIACARSCGASQVIFREVSRLDDAYRSNGTLRYIGEHRVGVDTLLDERMQQPWWSRWQPDGLTEGDYFWNVRLRDDAGLQVVFESAADAAMHTRHASGDLYKLVFFAMPVCVRAGMRLPMCCGNPPMDEFDQRSWWTPTLDDAAWVLPADLRAADPLNGRDCGWFNQMRPFVRHFSRPGEQVFDPFCGFGSTLPAAALEGRNAHGMEIDPARAQLARARLQQHAAVAPVVVGSLADTAPVAPLDLYLTNVPYFGWHWRGDVLLGQLYASGDYASYLTGMRAVFHALRKRMRPDGVGVAMVQNAVVGGRVIPQAWDVGRILASLFYPARAAGAVLPAPCSRVGARKRREQSQSRICADLPEQSCPAGSGAGRAVAAGMTGAGRAGSGTWKLRTLA</sequence>
<dbReference type="InterPro" id="IPR001091">
    <property type="entry name" value="RM_Methyltransferase"/>
</dbReference>
<organism evidence="4 5">
    <name type="scientific">Xanthomonas oryzae pv. oryzae (strain KACC10331 / KXO85)</name>
    <dbReference type="NCBI Taxonomy" id="291331"/>
    <lineage>
        <taxon>Bacteria</taxon>
        <taxon>Pseudomonadati</taxon>
        <taxon>Pseudomonadota</taxon>
        <taxon>Gammaproteobacteria</taxon>
        <taxon>Lysobacterales</taxon>
        <taxon>Lysobacteraceae</taxon>
        <taxon>Xanthomonas</taxon>
    </lineage>
</organism>
<keyword evidence="5" id="KW-1185">Reference proteome</keyword>
<dbReference type="InterPro" id="IPR029063">
    <property type="entry name" value="SAM-dependent_MTases_sf"/>
</dbReference>
<proteinExistence type="predicted"/>
<dbReference type="GO" id="GO:0032259">
    <property type="term" value="P:methylation"/>
    <property type="evidence" value="ECO:0007669"/>
    <property type="project" value="UniProtKB-KW"/>
</dbReference>
<evidence type="ECO:0000256" key="1">
    <source>
        <dbReference type="ARBA" id="ARBA00022603"/>
    </source>
</evidence>
<dbReference type="HOGENOM" id="CLU_536296_0_0_6"/>
<name>Q5GVS5_XANOR</name>
<dbReference type="InterPro" id="IPR002941">
    <property type="entry name" value="DNA_methylase_N4/N6"/>
</dbReference>
<keyword evidence="1" id="KW-0489">Methyltransferase</keyword>
<keyword evidence="2" id="KW-0808">Transferase</keyword>
<gene>
    <name evidence="4" type="ordered locus">XOO3944</name>
</gene>
<dbReference type="KEGG" id="xoo:XOO3944"/>
<dbReference type="STRING" id="291331.XOO3944"/>
<dbReference type="EMBL" id="AE013598">
    <property type="protein sequence ID" value="AAW77198.1"/>
    <property type="molecule type" value="Genomic_DNA"/>
</dbReference>
<protein>
    <recommendedName>
        <fullName evidence="3">DNA methylase N-4/N-6 domain-containing protein</fullName>
    </recommendedName>
</protein>
<feature type="domain" description="DNA methylase N-4/N-6" evidence="3">
    <location>
        <begin position="282"/>
        <end position="330"/>
    </location>
</feature>
<dbReference type="Gene3D" id="3.40.50.150">
    <property type="entry name" value="Vaccinia Virus protein VP39"/>
    <property type="match status" value="1"/>
</dbReference>
<evidence type="ECO:0000313" key="5">
    <source>
        <dbReference type="Proteomes" id="UP000006735"/>
    </source>
</evidence>
<dbReference type="SUPFAM" id="SSF53335">
    <property type="entry name" value="S-adenosyl-L-methionine-dependent methyltransferases"/>
    <property type="match status" value="1"/>
</dbReference>
<dbReference type="Proteomes" id="UP000006735">
    <property type="component" value="Chromosome"/>
</dbReference>
<dbReference type="CDD" id="cd02440">
    <property type="entry name" value="AdoMet_MTases"/>
    <property type="match status" value="1"/>
</dbReference>
<dbReference type="GO" id="GO:0003677">
    <property type="term" value="F:DNA binding"/>
    <property type="evidence" value="ECO:0007669"/>
    <property type="project" value="InterPro"/>
</dbReference>
<dbReference type="AlphaFoldDB" id="Q5GVS5"/>
<accession>Q5GVS5</accession>
<evidence type="ECO:0000313" key="4">
    <source>
        <dbReference type="EMBL" id="AAW77198.1"/>
    </source>
</evidence>
<dbReference type="Pfam" id="PF01555">
    <property type="entry name" value="N6_N4_Mtase"/>
    <property type="match status" value="1"/>
</dbReference>
<reference evidence="4 5" key="1">
    <citation type="journal article" date="2005" name="Nucleic Acids Res.">
        <title>The genome sequence of Xanthomonas oryzae pathovar oryzae KACC10331, the bacterial blight pathogen of rice.</title>
        <authorList>
            <person name="Lee B.M."/>
            <person name="Park Y.J."/>
            <person name="Park D.S."/>
            <person name="Kang H.W."/>
            <person name="Kim J.G."/>
            <person name="Song E.S."/>
            <person name="Park I.C."/>
            <person name="Yoon U.H."/>
            <person name="Hahn J.H."/>
            <person name="Koo B.S."/>
            <person name="Lee G.B."/>
            <person name="Kim H."/>
            <person name="Park H.S."/>
            <person name="Yoon K.O."/>
            <person name="Kim J.H."/>
            <person name="Jung C.H."/>
            <person name="Koh N.H."/>
            <person name="Seo J.S."/>
            <person name="Go S.J."/>
        </authorList>
    </citation>
    <scope>NUCLEOTIDE SEQUENCE [LARGE SCALE GENOMIC DNA]</scope>
    <source>
        <strain evidence="5">KACC10331 / KXO85</strain>
    </source>
</reference>
<evidence type="ECO:0000256" key="2">
    <source>
        <dbReference type="ARBA" id="ARBA00022679"/>
    </source>
</evidence>
<dbReference type="GO" id="GO:0008170">
    <property type="term" value="F:N-methyltransferase activity"/>
    <property type="evidence" value="ECO:0007669"/>
    <property type="project" value="InterPro"/>
</dbReference>